<dbReference type="Pfam" id="PF00483">
    <property type="entry name" value="NTP_transferase"/>
    <property type="match status" value="1"/>
</dbReference>
<dbReference type="GO" id="GO:0047343">
    <property type="term" value="F:glucose-1-phosphate cytidylyltransferase activity"/>
    <property type="evidence" value="ECO:0007669"/>
    <property type="project" value="InterPro"/>
</dbReference>
<dbReference type="PANTHER" id="PTHR47183:SF1">
    <property type="entry name" value="GLUCOSE-1-PHOSPHATE CYTIDYLYLTRANSFERASE"/>
    <property type="match status" value="1"/>
</dbReference>
<dbReference type="OrthoDB" id="9788272at2"/>
<comment type="caution">
    <text evidence="2">The sequence shown here is derived from an EMBL/GenBank/DDBJ whole genome shotgun (WGS) entry which is preliminary data.</text>
</comment>
<keyword evidence="2" id="KW-0548">Nucleotidyltransferase</keyword>
<evidence type="ECO:0000313" key="3">
    <source>
        <dbReference type="Proteomes" id="UP000448292"/>
    </source>
</evidence>
<organism evidence="2 3">
    <name type="scientific">Oceanidesulfovibrio indonesiensis</name>
    <dbReference type="NCBI Taxonomy" id="54767"/>
    <lineage>
        <taxon>Bacteria</taxon>
        <taxon>Pseudomonadati</taxon>
        <taxon>Thermodesulfobacteriota</taxon>
        <taxon>Desulfovibrionia</taxon>
        <taxon>Desulfovibrionales</taxon>
        <taxon>Desulfovibrionaceae</taxon>
        <taxon>Oceanidesulfovibrio</taxon>
    </lineage>
</organism>
<keyword evidence="3" id="KW-1185">Reference proteome</keyword>
<dbReference type="InterPro" id="IPR005835">
    <property type="entry name" value="NTP_transferase_dom"/>
</dbReference>
<dbReference type="PANTHER" id="PTHR47183">
    <property type="entry name" value="GLUCOSE-1-PHOSPHATE CYTIDYLYLTRANSFERASE-RELATED"/>
    <property type="match status" value="1"/>
</dbReference>
<feature type="domain" description="Nucleotidyl transferase" evidence="1">
    <location>
        <begin position="9"/>
        <end position="206"/>
    </location>
</feature>
<dbReference type="InterPro" id="IPR013446">
    <property type="entry name" value="G1P_cyt_trans-like"/>
</dbReference>
<evidence type="ECO:0000259" key="1">
    <source>
        <dbReference type="Pfam" id="PF00483"/>
    </source>
</evidence>
<dbReference type="Gene3D" id="3.90.550.10">
    <property type="entry name" value="Spore Coat Polysaccharide Biosynthesis Protein SpsA, Chain A"/>
    <property type="match status" value="1"/>
</dbReference>
<dbReference type="AlphaFoldDB" id="A0A7M3MBK3"/>
<reference evidence="2 3" key="1">
    <citation type="submission" date="2018-06" db="EMBL/GenBank/DDBJ databases">
        <title>Complete genome of Desulfovibrio indonesiensis P37SLT.</title>
        <authorList>
            <person name="Crispim J.S."/>
            <person name="Vidigal P.M.P."/>
            <person name="Silva L.C.F."/>
            <person name="Laguardia C.N."/>
            <person name="Araujo L.C."/>
            <person name="Dias R.S."/>
            <person name="Sousa M.P."/>
            <person name="Paula S.O."/>
            <person name="Silva C."/>
        </authorList>
    </citation>
    <scope>NUCLEOTIDE SEQUENCE [LARGE SCALE GENOMIC DNA]</scope>
    <source>
        <strain evidence="2 3">P37SLT</strain>
    </source>
</reference>
<name>A0A7M3MBK3_9BACT</name>
<sequence length="261" mass="29430">MPPLFSAPAVILAGGYGTRLDSSRDQPKPLTEIGGEPLLWHVIRLLGSQGMAEFYIALGFGSAAIKRFFLENDSFRHDGPADLEADEITVFSTTPFESTIHLVETGMETNTGGRIKRLAPFLRDKKQFLMTYADSLANIELPNLHAFHEAHGKLATVTAVRPPERFGRLVIEGDTVVRFNEKKPADNEWINGGFFMLHPDVLEYIDGDSTAWEQEPVVRLTEEGQLKCYHHHGFWACLDTQKEKNQFEALWKSGSCPWKLW</sequence>
<dbReference type="SUPFAM" id="SSF53448">
    <property type="entry name" value="Nucleotide-diphospho-sugar transferases"/>
    <property type="match status" value="1"/>
</dbReference>
<dbReference type="Proteomes" id="UP000448292">
    <property type="component" value="Unassembled WGS sequence"/>
</dbReference>
<dbReference type="InterPro" id="IPR029044">
    <property type="entry name" value="Nucleotide-diphossugar_trans"/>
</dbReference>
<protein>
    <submittedName>
        <fullName evidence="2">Glucose-1-phosphate cytidylyltransferase</fullName>
    </submittedName>
</protein>
<accession>A0A7M3MBK3</accession>
<dbReference type="RefSeq" id="WP_144304257.1">
    <property type="nucleotide sequence ID" value="NZ_QMIE01000019.1"/>
</dbReference>
<dbReference type="EMBL" id="QMIE01000019">
    <property type="protein sequence ID" value="TVM15017.1"/>
    <property type="molecule type" value="Genomic_DNA"/>
</dbReference>
<gene>
    <name evidence="2" type="ORF">DPQ33_16135</name>
</gene>
<keyword evidence="2" id="KW-0808">Transferase</keyword>
<proteinExistence type="predicted"/>
<evidence type="ECO:0000313" key="2">
    <source>
        <dbReference type="EMBL" id="TVM15017.1"/>
    </source>
</evidence>